<evidence type="ECO:0000256" key="2">
    <source>
        <dbReference type="ARBA" id="ARBA00022603"/>
    </source>
</evidence>
<dbReference type="InterPro" id="IPR051259">
    <property type="entry name" value="rRNA_Methyltransferase"/>
</dbReference>
<reference evidence="5" key="1">
    <citation type="submission" date="2022-05" db="EMBL/GenBank/DDBJ databases">
        <title>Draft genome sequence of Clostridium tertium strain CP3 isolated from Peru.</title>
        <authorList>
            <person name="Hurtado R."/>
            <person name="Lima L."/>
            <person name="Sousa T."/>
            <person name="Jaiswal A.K."/>
            <person name="Tiwari S."/>
            <person name="Maturrano L."/>
            <person name="Brenig B."/>
            <person name="Azevedo V."/>
        </authorList>
    </citation>
    <scope>NUCLEOTIDE SEQUENCE</scope>
    <source>
        <strain evidence="5">CP3</strain>
    </source>
</reference>
<dbReference type="InterPro" id="IPR029064">
    <property type="entry name" value="Ribosomal_eL30-like_sf"/>
</dbReference>
<protein>
    <submittedName>
        <fullName evidence="5">RNA methyltransferase</fullName>
    </submittedName>
</protein>
<accession>A0A9X4B450</accession>
<dbReference type="InterPro" id="IPR001537">
    <property type="entry name" value="SpoU_MeTrfase"/>
</dbReference>
<keyword evidence="3" id="KW-0808">Transferase</keyword>
<dbReference type="InterPro" id="IPR053888">
    <property type="entry name" value="MRM3-like_sub_bind"/>
</dbReference>
<dbReference type="SUPFAM" id="SSF75217">
    <property type="entry name" value="alpha/beta knot"/>
    <property type="match status" value="1"/>
</dbReference>
<dbReference type="GO" id="GO:0006396">
    <property type="term" value="P:RNA processing"/>
    <property type="evidence" value="ECO:0007669"/>
    <property type="project" value="InterPro"/>
</dbReference>
<dbReference type="SUPFAM" id="SSF55315">
    <property type="entry name" value="L30e-like"/>
    <property type="match status" value="1"/>
</dbReference>
<evidence type="ECO:0000256" key="3">
    <source>
        <dbReference type="ARBA" id="ARBA00022679"/>
    </source>
</evidence>
<dbReference type="CDD" id="cd18095">
    <property type="entry name" value="SpoU-like_rRNA-MTase"/>
    <property type="match status" value="1"/>
</dbReference>
<dbReference type="Pfam" id="PF22435">
    <property type="entry name" value="MRM3-like_sub_bind"/>
    <property type="match status" value="1"/>
</dbReference>
<evidence type="ECO:0000259" key="4">
    <source>
        <dbReference type="SMART" id="SM00967"/>
    </source>
</evidence>
<dbReference type="GO" id="GO:0032259">
    <property type="term" value="P:methylation"/>
    <property type="evidence" value="ECO:0007669"/>
    <property type="project" value="UniProtKB-KW"/>
</dbReference>
<name>A0A9X4B450_9CLOT</name>
<keyword evidence="2 5" id="KW-0489">Methyltransferase</keyword>
<comment type="caution">
    <text evidence="5">The sequence shown here is derived from an EMBL/GenBank/DDBJ whole genome shotgun (WGS) entry which is preliminary data.</text>
</comment>
<dbReference type="InterPro" id="IPR013123">
    <property type="entry name" value="SpoU_subst-bd"/>
</dbReference>
<dbReference type="EMBL" id="JAMRYU010000020">
    <property type="protein sequence ID" value="MDC4241853.1"/>
    <property type="molecule type" value="Genomic_DNA"/>
</dbReference>
<dbReference type="AlphaFoldDB" id="A0A9X4B450"/>
<dbReference type="GO" id="GO:0008173">
    <property type="term" value="F:RNA methyltransferase activity"/>
    <property type="evidence" value="ECO:0007669"/>
    <property type="project" value="InterPro"/>
</dbReference>
<organism evidence="5 6">
    <name type="scientific">Clostridium tertium</name>
    <dbReference type="NCBI Taxonomy" id="1559"/>
    <lineage>
        <taxon>Bacteria</taxon>
        <taxon>Bacillati</taxon>
        <taxon>Bacillota</taxon>
        <taxon>Clostridia</taxon>
        <taxon>Eubacteriales</taxon>
        <taxon>Clostridiaceae</taxon>
        <taxon>Clostridium</taxon>
    </lineage>
</organism>
<evidence type="ECO:0000313" key="6">
    <source>
        <dbReference type="Proteomes" id="UP001141183"/>
    </source>
</evidence>
<dbReference type="GO" id="GO:0005737">
    <property type="term" value="C:cytoplasm"/>
    <property type="evidence" value="ECO:0007669"/>
    <property type="project" value="UniProtKB-ARBA"/>
</dbReference>
<dbReference type="InterPro" id="IPR029028">
    <property type="entry name" value="Alpha/beta_knot_MTases"/>
</dbReference>
<dbReference type="PANTHER" id="PTHR43191:SF2">
    <property type="entry name" value="RRNA METHYLTRANSFERASE 3, MITOCHONDRIAL"/>
    <property type="match status" value="1"/>
</dbReference>
<evidence type="ECO:0000313" key="5">
    <source>
        <dbReference type="EMBL" id="MDC4241853.1"/>
    </source>
</evidence>
<dbReference type="PANTHER" id="PTHR43191">
    <property type="entry name" value="RRNA METHYLTRANSFERASE 3"/>
    <property type="match status" value="1"/>
</dbReference>
<dbReference type="Pfam" id="PF00588">
    <property type="entry name" value="SpoU_methylase"/>
    <property type="match status" value="1"/>
</dbReference>
<dbReference type="GO" id="GO:0003723">
    <property type="term" value="F:RNA binding"/>
    <property type="evidence" value="ECO:0007669"/>
    <property type="project" value="InterPro"/>
</dbReference>
<keyword evidence="6" id="KW-1185">Reference proteome</keyword>
<dbReference type="InterPro" id="IPR029026">
    <property type="entry name" value="tRNA_m1G_MTases_N"/>
</dbReference>
<dbReference type="Gene3D" id="3.30.1330.30">
    <property type="match status" value="1"/>
</dbReference>
<sequence>MIYIESKENNFFKSIKKLKERRFRQKEGKFILEGFRLIEEAAKANMEIEYIILSQGNEEKLYNSSLKEVINDDKIYVFSSSLFLQISSTEHPQGVIAVVKNKKMTIDLDGGFFLVCDKVQDPGNLGTIIRTGHAAGVDGIILTKGTVDIYNDKTIRSTMGSIFYVPIFYDDEDFSIIKKLKDNGVALVTTSLEESKNFFEENLKGKIMLAVGNEGNGISNELFELASKKVKIPMPGGAESLNVAIATSIILFEKVRQNLI</sequence>
<dbReference type="Proteomes" id="UP001141183">
    <property type="component" value="Unassembled WGS sequence"/>
</dbReference>
<feature type="domain" description="RNA 2-O ribose methyltransferase substrate binding" evidence="4">
    <location>
        <begin position="31"/>
        <end position="105"/>
    </location>
</feature>
<dbReference type="RefSeq" id="WP_008679229.1">
    <property type="nucleotide sequence ID" value="NZ_CABKOG010000003.1"/>
</dbReference>
<dbReference type="SMART" id="SM00967">
    <property type="entry name" value="SpoU_sub_bind"/>
    <property type="match status" value="1"/>
</dbReference>
<proteinExistence type="inferred from homology"/>
<gene>
    <name evidence="5" type="ORF">NE398_17100</name>
</gene>
<comment type="similarity">
    <text evidence="1">Belongs to the class IV-like SAM-binding methyltransferase superfamily. RNA methyltransferase TrmH family.</text>
</comment>
<evidence type="ECO:0000256" key="1">
    <source>
        <dbReference type="ARBA" id="ARBA00007228"/>
    </source>
</evidence>
<dbReference type="Gene3D" id="3.40.1280.10">
    <property type="match status" value="1"/>
</dbReference>